<dbReference type="PANTHER" id="PTHR11614">
    <property type="entry name" value="PHOSPHOLIPASE-RELATED"/>
    <property type="match status" value="1"/>
</dbReference>
<dbReference type="PIRSF" id="PIRSF017388">
    <property type="entry name" value="Esterase_lipase"/>
    <property type="match status" value="1"/>
</dbReference>
<accession>A0ABR5K1H7</accession>
<dbReference type="InterPro" id="IPR029058">
    <property type="entry name" value="AB_hydrolase_fold"/>
</dbReference>
<feature type="domain" description="Serine aminopeptidase S33" evidence="1">
    <location>
        <begin position="157"/>
        <end position="229"/>
    </location>
</feature>
<sequence length="248" mass="27601">MAEKYPILQGSEPFYAEGNNVGILVSHGFTGSPQSMRPLYEAYAAAGFTVCGPLLKGHGTHHEDMAQTTYQDWIHSIEEGYQWLQERCDTIFVTGLSMGGTLTLYMAEKHPEVRGIILINAAVVLPAMESIRHITDVQFLDGIGSDIKKPGVTELAYAKTPVRSVNEILNLVEVVRRRLYKITCPTLILVSAEDHVVPPYNSQIIADGIQTTEKEICRLENSYHVATLDNDQELIINKTLAFIKRVLT</sequence>
<proteinExistence type="predicted"/>
<organism evidence="2 3">
    <name type="scientific">Lysinibacillus contaminans</name>
    <dbReference type="NCBI Taxonomy" id="1293441"/>
    <lineage>
        <taxon>Bacteria</taxon>
        <taxon>Bacillati</taxon>
        <taxon>Bacillota</taxon>
        <taxon>Bacilli</taxon>
        <taxon>Bacillales</taxon>
        <taxon>Bacillaceae</taxon>
        <taxon>Lysinibacillus</taxon>
    </lineage>
</organism>
<dbReference type="Proteomes" id="UP000050668">
    <property type="component" value="Unassembled WGS sequence"/>
</dbReference>
<reference evidence="3" key="1">
    <citation type="submission" date="2015-07" db="EMBL/GenBank/DDBJ databases">
        <title>Fjat-14205 dsm 2895.</title>
        <authorList>
            <person name="Liu B."/>
            <person name="Wang J."/>
            <person name="Zhu Y."/>
            <person name="Liu G."/>
            <person name="Chen Q."/>
            <person name="Chen Z."/>
            <person name="Lan J."/>
            <person name="Che J."/>
            <person name="Ge C."/>
            <person name="Shi H."/>
            <person name="Pan Z."/>
            <person name="Liu X."/>
        </authorList>
    </citation>
    <scope>NUCLEOTIDE SEQUENCE [LARGE SCALE GENOMIC DNA]</scope>
    <source>
        <strain evidence="3">DSM 25560</strain>
    </source>
</reference>
<dbReference type="EMBL" id="LGRV01000003">
    <property type="protein sequence ID" value="KOS68719.1"/>
    <property type="molecule type" value="Genomic_DNA"/>
</dbReference>
<feature type="domain" description="Serine aminopeptidase S33" evidence="1">
    <location>
        <begin position="23"/>
        <end position="127"/>
    </location>
</feature>
<comment type="caution">
    <text evidence="2">The sequence shown here is derived from an EMBL/GenBank/DDBJ whole genome shotgun (WGS) entry which is preliminary data.</text>
</comment>
<name>A0ABR5K1H7_9BACI</name>
<dbReference type="SUPFAM" id="SSF53474">
    <property type="entry name" value="alpha/beta-Hydrolases"/>
    <property type="match status" value="1"/>
</dbReference>
<dbReference type="Gene3D" id="3.40.50.1820">
    <property type="entry name" value="alpha/beta hydrolase"/>
    <property type="match status" value="1"/>
</dbReference>
<dbReference type="InterPro" id="IPR051044">
    <property type="entry name" value="MAG_DAG_Lipase"/>
</dbReference>
<dbReference type="RefSeq" id="WP_053583566.1">
    <property type="nucleotide sequence ID" value="NZ_LGRV01000003.1"/>
</dbReference>
<evidence type="ECO:0000259" key="1">
    <source>
        <dbReference type="Pfam" id="PF12146"/>
    </source>
</evidence>
<protein>
    <submittedName>
        <fullName evidence="2">Monoacylglycerol lipase</fullName>
    </submittedName>
</protein>
<keyword evidence="3" id="KW-1185">Reference proteome</keyword>
<evidence type="ECO:0000313" key="2">
    <source>
        <dbReference type="EMBL" id="KOS68719.1"/>
    </source>
</evidence>
<evidence type="ECO:0000313" key="3">
    <source>
        <dbReference type="Proteomes" id="UP000050668"/>
    </source>
</evidence>
<dbReference type="InterPro" id="IPR012354">
    <property type="entry name" value="Esterase_lipase"/>
</dbReference>
<dbReference type="InterPro" id="IPR022742">
    <property type="entry name" value="Hydrolase_4"/>
</dbReference>
<dbReference type="Pfam" id="PF12146">
    <property type="entry name" value="Hydrolase_4"/>
    <property type="match status" value="2"/>
</dbReference>
<gene>
    <name evidence="2" type="ORF">AEA09_09310</name>
</gene>